<reference evidence="4 6" key="1">
    <citation type="submission" date="2018-08" db="EMBL/GenBank/DDBJ databases">
        <title>Genomic investigation of the strawberry pathogen Phytophthora fragariae indicates pathogenicity is determined by transcriptional variation in three key races.</title>
        <authorList>
            <person name="Adams T.M."/>
            <person name="Armitage A.D."/>
            <person name="Sobczyk M.K."/>
            <person name="Bates H.J."/>
            <person name="Dunwell J.M."/>
            <person name="Nellist C.F."/>
            <person name="Harrison R.J."/>
        </authorList>
    </citation>
    <scope>NUCLEOTIDE SEQUENCE [LARGE SCALE GENOMIC DNA]</scope>
    <source>
        <strain evidence="3 5">SCRP249</strain>
        <strain evidence="2 7">SCRP324</strain>
        <strain evidence="4 6">SCRP333</strain>
    </source>
</reference>
<feature type="compositionally biased region" description="Basic and acidic residues" evidence="1">
    <location>
        <begin position="136"/>
        <end position="158"/>
    </location>
</feature>
<organism evidence="4 6">
    <name type="scientific">Phytophthora rubi</name>
    <dbReference type="NCBI Taxonomy" id="129364"/>
    <lineage>
        <taxon>Eukaryota</taxon>
        <taxon>Sar</taxon>
        <taxon>Stramenopiles</taxon>
        <taxon>Oomycota</taxon>
        <taxon>Peronosporomycetes</taxon>
        <taxon>Peronosporales</taxon>
        <taxon>Peronosporaceae</taxon>
        <taxon>Phytophthora</taxon>
    </lineage>
</organism>
<evidence type="ECO:0008006" key="8">
    <source>
        <dbReference type="Google" id="ProtNLM"/>
    </source>
</evidence>
<comment type="caution">
    <text evidence="4">The sequence shown here is derived from an EMBL/GenBank/DDBJ whole genome shotgun (WGS) entry which is preliminary data.</text>
</comment>
<evidence type="ECO:0000313" key="7">
    <source>
        <dbReference type="Proteomes" id="UP000435112"/>
    </source>
</evidence>
<dbReference type="EMBL" id="QXFU01001320">
    <property type="protein sequence ID" value="KAE9005036.1"/>
    <property type="molecule type" value="Genomic_DNA"/>
</dbReference>
<keyword evidence="6" id="KW-1185">Reference proteome</keyword>
<dbReference type="Proteomes" id="UP000434957">
    <property type="component" value="Unassembled WGS sequence"/>
</dbReference>
<gene>
    <name evidence="3" type="ORF">PR001_g16160</name>
    <name evidence="2" type="ORF">PR002_g16882</name>
    <name evidence="4" type="ORF">PR003_g17391</name>
</gene>
<evidence type="ECO:0000313" key="3">
    <source>
        <dbReference type="EMBL" id="KAE9010489.1"/>
    </source>
</evidence>
<evidence type="ECO:0000313" key="5">
    <source>
        <dbReference type="Proteomes" id="UP000429607"/>
    </source>
</evidence>
<proteinExistence type="predicted"/>
<name>A0A6A4E8T3_9STRA</name>
<feature type="compositionally biased region" description="Polar residues" evidence="1">
    <location>
        <begin position="171"/>
        <end position="186"/>
    </location>
</feature>
<dbReference type="EMBL" id="QXFT01001328">
    <property type="protein sequence ID" value="KAE9321783.1"/>
    <property type="molecule type" value="Genomic_DNA"/>
</dbReference>
<dbReference type="OrthoDB" id="127996at2759"/>
<feature type="region of interest" description="Disordered" evidence="1">
    <location>
        <begin position="134"/>
        <end position="196"/>
    </location>
</feature>
<dbReference type="Proteomes" id="UP000435112">
    <property type="component" value="Unassembled WGS sequence"/>
</dbReference>
<protein>
    <recommendedName>
        <fullName evidence="8">Myb/SANT-like domain-containing protein</fullName>
    </recommendedName>
</protein>
<evidence type="ECO:0000313" key="4">
    <source>
        <dbReference type="EMBL" id="KAE9321783.1"/>
    </source>
</evidence>
<evidence type="ECO:0000256" key="1">
    <source>
        <dbReference type="SAM" id="MobiDB-lite"/>
    </source>
</evidence>
<evidence type="ECO:0000313" key="2">
    <source>
        <dbReference type="EMBL" id="KAE9005036.1"/>
    </source>
</evidence>
<accession>A0A6A4E8T3</accession>
<dbReference type="Proteomes" id="UP000429607">
    <property type="component" value="Unassembled WGS sequence"/>
</dbReference>
<sequence length="196" mass="21601">MVFRFKPEQDQELMRELIRLKPFAAKRGTTGSVWEAVAKGVSSAIGVQLNVKQVRDHLNLLKAKFKADELVSSRASGVEEALHAVNVQSHYDDLNGLVRDYIELERIHNDTKSAKKAAKEKKEEDLASCAAAIVDESNRRRSQRETDDSDSSAERSDESDTESIASGVSAAPSNVSATALNTTPKRSNAFLDEVKR</sequence>
<dbReference type="EMBL" id="QXFV01001259">
    <property type="protein sequence ID" value="KAE9010489.1"/>
    <property type="molecule type" value="Genomic_DNA"/>
</dbReference>
<dbReference type="AlphaFoldDB" id="A0A6A4E8T3"/>
<evidence type="ECO:0000313" key="6">
    <source>
        <dbReference type="Proteomes" id="UP000434957"/>
    </source>
</evidence>